<evidence type="ECO:0000313" key="2">
    <source>
        <dbReference type="EMBL" id="KTD60930.1"/>
    </source>
</evidence>
<dbReference type="STRING" id="1122169.Lsha_1341"/>
<dbReference type="InterPro" id="IPR028057">
    <property type="entry name" value="DrrA_P4M"/>
</dbReference>
<dbReference type="AlphaFoldDB" id="A0A0W0YVQ3"/>
<dbReference type="eggNOG" id="ENOG5030NFZ">
    <property type="taxonomic scope" value="Bacteria"/>
</dbReference>
<dbReference type="Gene3D" id="1.20.1280.280">
    <property type="match status" value="1"/>
</dbReference>
<evidence type="ECO:0000259" key="1">
    <source>
        <dbReference type="Pfam" id="PF14860"/>
    </source>
</evidence>
<dbReference type="EMBL" id="LNYW01000040">
    <property type="protein sequence ID" value="KTD60930.1"/>
    <property type="molecule type" value="Genomic_DNA"/>
</dbReference>
<protein>
    <submittedName>
        <fullName evidence="2">Dot/Icm T4SS effector</fullName>
    </submittedName>
</protein>
<dbReference type="InterPro" id="IPR038346">
    <property type="entry name" value="DrrA_PI4P-bd_sf"/>
</dbReference>
<dbReference type="GO" id="GO:0031267">
    <property type="term" value="F:small GTPase binding"/>
    <property type="evidence" value="ECO:0007669"/>
    <property type="project" value="InterPro"/>
</dbReference>
<name>A0A0W0YVQ3_9GAMM</name>
<evidence type="ECO:0000313" key="3">
    <source>
        <dbReference type="Proteomes" id="UP000054600"/>
    </source>
</evidence>
<sequence>MGKKIRYHSFDFDGSLSNEAYCDELDRTVHDQSKGQKWTDQATAEQADQAILKANKDFLDGIILTRGDSEDYVIVGSNRQDIIMDFGNGSAGVTPPGSAFPRLQALATRLNAKFDKFLLADLESGNKFGTEFDTILDSGILESNGSYKSDTKWSKLDADDRFAKLVDDSSKVSLLFAQMQKASMEHPHDEIEFNFHDDRKDIVEELQSFFEKNPNLIPKNVVLNLRGYSGPQPEGVHKTQRRDDVYPYGKVQDIAKIQGKGTIPKATEEWADFYKHMRAAIISEANDPDLSHINVARQFNPGKLLAHYTNEAITINEIPKLAQEQIATHLRKVSFTDRQAFTEGGLEQQLLAKAVGHEKSTGRAHRYSVSAETMKTIKQEFQQLKGDHLKREILLDFKSQIENISTIEELQKFETENIKNKSESYKILATSQDLTTRILHLETDSVKALKHMINEKRVVLNTDLESSKKSSLS</sequence>
<feature type="domain" description="DrrA phosphatidylinositol 4-phosphate binding" evidence="1">
    <location>
        <begin position="361"/>
        <end position="462"/>
    </location>
</feature>
<dbReference type="Pfam" id="PF14860">
    <property type="entry name" value="DrrA_P4M"/>
    <property type="match status" value="1"/>
</dbReference>
<dbReference type="PATRIC" id="fig|1122169.6.peg.1544"/>
<dbReference type="OrthoDB" id="5653025at2"/>
<dbReference type="GO" id="GO:0044161">
    <property type="term" value="C:host cell cytoplasmic vesicle"/>
    <property type="evidence" value="ECO:0007669"/>
    <property type="project" value="InterPro"/>
</dbReference>
<comment type="caution">
    <text evidence="2">The sequence shown here is derived from an EMBL/GenBank/DDBJ whole genome shotgun (WGS) entry which is preliminary data.</text>
</comment>
<dbReference type="Proteomes" id="UP000054600">
    <property type="component" value="Unassembled WGS sequence"/>
</dbReference>
<keyword evidence="3" id="KW-1185">Reference proteome</keyword>
<reference evidence="2 3" key="1">
    <citation type="submission" date="2015-11" db="EMBL/GenBank/DDBJ databases">
        <title>Genomic analysis of 38 Legionella species identifies large and diverse effector repertoires.</title>
        <authorList>
            <person name="Burstein D."/>
            <person name="Amaro F."/>
            <person name="Zusman T."/>
            <person name="Lifshitz Z."/>
            <person name="Cohen O."/>
            <person name="Gilbert J.A."/>
            <person name="Pupko T."/>
            <person name="Shuman H.A."/>
            <person name="Segal G."/>
        </authorList>
    </citation>
    <scope>NUCLEOTIDE SEQUENCE [LARGE SCALE GENOMIC DNA]</scope>
    <source>
        <strain evidence="2 3">ATCC 49655</strain>
    </source>
</reference>
<dbReference type="RefSeq" id="WP_018578692.1">
    <property type="nucleotide sequence ID" value="NZ_KB892437.1"/>
</dbReference>
<gene>
    <name evidence="2" type="ORF">Lsha_1341</name>
</gene>
<organism evidence="2 3">
    <name type="scientific">Legionella shakespearei DSM 23087</name>
    <dbReference type="NCBI Taxonomy" id="1122169"/>
    <lineage>
        <taxon>Bacteria</taxon>
        <taxon>Pseudomonadati</taxon>
        <taxon>Pseudomonadota</taxon>
        <taxon>Gammaproteobacteria</taxon>
        <taxon>Legionellales</taxon>
        <taxon>Legionellaceae</taxon>
        <taxon>Legionella</taxon>
    </lineage>
</organism>
<accession>A0A0W0YVQ3</accession>
<proteinExistence type="predicted"/>